<dbReference type="InterPro" id="IPR002938">
    <property type="entry name" value="FAD-bd"/>
</dbReference>
<dbReference type="InterPro" id="IPR036188">
    <property type="entry name" value="FAD/NAD-bd_sf"/>
</dbReference>
<name>A0A1A6ADQ4_9TREE</name>
<dbReference type="PANTHER" id="PTHR46720:SF3">
    <property type="entry name" value="FAD-BINDING DOMAIN-CONTAINING PROTEIN-RELATED"/>
    <property type="match status" value="1"/>
</dbReference>
<dbReference type="Pfam" id="PF01494">
    <property type="entry name" value="FAD_binding_3"/>
    <property type="match status" value="1"/>
</dbReference>
<evidence type="ECO:0000313" key="5">
    <source>
        <dbReference type="EMBL" id="OBR88195.1"/>
    </source>
</evidence>
<protein>
    <recommendedName>
        <fullName evidence="4">FAD-binding domain-containing protein</fullName>
    </recommendedName>
</protein>
<dbReference type="AlphaFoldDB" id="A0A1A6ADQ4"/>
<evidence type="ECO:0000256" key="2">
    <source>
        <dbReference type="ARBA" id="ARBA00022827"/>
    </source>
</evidence>
<organism evidence="5">
    <name type="scientific">Kwoniella dejecticola CBS 10117</name>
    <dbReference type="NCBI Taxonomy" id="1296121"/>
    <lineage>
        <taxon>Eukaryota</taxon>
        <taxon>Fungi</taxon>
        <taxon>Dikarya</taxon>
        <taxon>Basidiomycota</taxon>
        <taxon>Agaricomycotina</taxon>
        <taxon>Tremellomycetes</taxon>
        <taxon>Tremellales</taxon>
        <taxon>Cryptococcaceae</taxon>
        <taxon>Kwoniella</taxon>
    </lineage>
</organism>
<dbReference type="VEuPathDB" id="FungiDB:I303_00006"/>
<keyword evidence="1" id="KW-0285">Flavoprotein</keyword>
<dbReference type="EMBL" id="KI894027">
    <property type="protein sequence ID" value="OBR88195.1"/>
    <property type="molecule type" value="Genomic_DNA"/>
</dbReference>
<feature type="domain" description="FAD-binding" evidence="4">
    <location>
        <begin position="8"/>
        <end position="355"/>
    </location>
</feature>
<dbReference type="STRING" id="1296121.A0A1A6ADQ4"/>
<dbReference type="PANTHER" id="PTHR46720">
    <property type="entry name" value="HYDROXYLASE, PUTATIVE (AFU_ORTHOLOGUE AFUA_3G01460)-RELATED"/>
    <property type="match status" value="1"/>
</dbReference>
<dbReference type="SUPFAM" id="SSF51905">
    <property type="entry name" value="FAD/NAD(P)-binding domain"/>
    <property type="match status" value="1"/>
</dbReference>
<dbReference type="Gene3D" id="3.50.50.60">
    <property type="entry name" value="FAD/NAD(P)-binding domain"/>
    <property type="match status" value="1"/>
</dbReference>
<proteinExistence type="predicted"/>
<dbReference type="OrthoDB" id="9993796at2759"/>
<dbReference type="GO" id="GO:0016491">
    <property type="term" value="F:oxidoreductase activity"/>
    <property type="evidence" value="ECO:0007669"/>
    <property type="project" value="UniProtKB-KW"/>
</dbReference>
<dbReference type="PRINTS" id="PR00420">
    <property type="entry name" value="RNGMNOXGNASE"/>
</dbReference>
<keyword evidence="3" id="KW-0560">Oxidoreductase</keyword>
<dbReference type="InterPro" id="IPR051104">
    <property type="entry name" value="FAD_monoxygenase"/>
</dbReference>
<evidence type="ECO:0000259" key="4">
    <source>
        <dbReference type="Pfam" id="PF01494"/>
    </source>
</evidence>
<sequence length="435" mass="47965">MTVEKRLNIAIVGAGPGGLAAFIHFRRLPNVDLSVFDAAKELKEVGAGIGLNENTWRHLQLMGVADQIEQYTDRADGTAIDVENRNGTTGKLISRKYQSADPNLPAKSRIERYKLQNALLSGVPRDQIQLNKRLINLEETDGGVILYFKDGTSGGPFDLVIGADGIRSVVRSYAFPDHKLTYTGKLAYRILVPQENFAHIERIPQGSCFWHTKLTHVYTKPLDNGLFEIATRALVPDIDGTKVSWGHEVSKEEVVKHYTGYCDTIRQILDVPDRWLEFALFGGPRLHSVIHGGRIALLGDASHPLSGAFGAGAAFAFEDAYVLAQAIAHIQKTGDSVGTALQLYDDIRGPHYEKLYHVLDGFADIAKEVEASSPEIDDNEFIEEIVQKGLHGDTKWIYTYDVERVWKERLGQIDPAQGEAIQSIAAIPKAVSPAA</sequence>
<keyword evidence="2" id="KW-0274">FAD</keyword>
<gene>
    <name evidence="5" type="ORF">I303_00006</name>
</gene>
<dbReference type="GO" id="GO:0044550">
    <property type="term" value="P:secondary metabolite biosynthetic process"/>
    <property type="evidence" value="ECO:0007669"/>
    <property type="project" value="TreeGrafter"/>
</dbReference>
<reference evidence="5" key="1">
    <citation type="submission" date="2013-07" db="EMBL/GenBank/DDBJ databases">
        <title>The Genome Sequence of Cryptococcus dejecticola CBS10117.</title>
        <authorList>
            <consortium name="The Broad Institute Genome Sequencing Platform"/>
            <person name="Cuomo C."/>
            <person name="Litvintseva A."/>
            <person name="Chen Y."/>
            <person name="Heitman J."/>
            <person name="Sun S."/>
            <person name="Springer D."/>
            <person name="Dromer F."/>
            <person name="Young S.K."/>
            <person name="Zeng Q."/>
            <person name="Gargeya S."/>
            <person name="Fitzgerald M."/>
            <person name="Abouelleil A."/>
            <person name="Alvarado L."/>
            <person name="Berlin A.M."/>
            <person name="Chapman S.B."/>
            <person name="Dewar J."/>
            <person name="Goldberg J."/>
            <person name="Griggs A."/>
            <person name="Gujja S."/>
            <person name="Hansen M."/>
            <person name="Howarth C."/>
            <person name="Imamovic A."/>
            <person name="Larimer J."/>
            <person name="McCowan C."/>
            <person name="Murphy C."/>
            <person name="Pearson M."/>
            <person name="Priest M."/>
            <person name="Roberts A."/>
            <person name="Saif S."/>
            <person name="Shea T."/>
            <person name="Sykes S."/>
            <person name="Wortman J."/>
            <person name="Nusbaum C."/>
            <person name="Birren B."/>
        </authorList>
    </citation>
    <scope>NUCLEOTIDE SEQUENCE [LARGE SCALE GENOMIC DNA]</scope>
    <source>
        <strain evidence="5">CBS 10117</strain>
    </source>
</reference>
<accession>A0A1A6ADQ4</accession>
<evidence type="ECO:0000256" key="3">
    <source>
        <dbReference type="ARBA" id="ARBA00023002"/>
    </source>
</evidence>
<dbReference type="GO" id="GO:0071949">
    <property type="term" value="F:FAD binding"/>
    <property type="evidence" value="ECO:0007669"/>
    <property type="project" value="InterPro"/>
</dbReference>
<evidence type="ECO:0000256" key="1">
    <source>
        <dbReference type="ARBA" id="ARBA00022630"/>
    </source>
</evidence>